<protein>
    <submittedName>
        <fullName evidence="3">Peptidase M28</fullName>
    </submittedName>
</protein>
<dbReference type="STRING" id="1195246.AGRI_10341"/>
<organism evidence="3 4">
    <name type="scientific">Alishewanella agri BL06</name>
    <dbReference type="NCBI Taxonomy" id="1195246"/>
    <lineage>
        <taxon>Bacteria</taxon>
        <taxon>Pseudomonadati</taxon>
        <taxon>Pseudomonadota</taxon>
        <taxon>Gammaproteobacteria</taxon>
        <taxon>Alteromonadales</taxon>
        <taxon>Alteromonadaceae</taxon>
        <taxon>Alishewanella</taxon>
    </lineage>
</organism>
<dbReference type="PANTHER" id="PTHR12147:SF26">
    <property type="entry name" value="PEPTIDASE M28 DOMAIN-CONTAINING PROTEIN"/>
    <property type="match status" value="1"/>
</dbReference>
<keyword evidence="4" id="KW-1185">Reference proteome</keyword>
<dbReference type="Pfam" id="PF04389">
    <property type="entry name" value="Peptidase_M28"/>
    <property type="match status" value="1"/>
</dbReference>
<dbReference type="InterPro" id="IPR007484">
    <property type="entry name" value="Peptidase_M28"/>
</dbReference>
<keyword evidence="1" id="KW-1133">Transmembrane helix</keyword>
<evidence type="ECO:0000256" key="1">
    <source>
        <dbReference type="SAM" id="Phobius"/>
    </source>
</evidence>
<dbReference type="PANTHER" id="PTHR12147">
    <property type="entry name" value="METALLOPEPTIDASE M28 FAMILY MEMBER"/>
    <property type="match status" value="1"/>
</dbReference>
<sequence length="355" mass="39564">MVLLKKLRWPLALVVIATLAYYGLKPYWLTQLTQQESARIITLKQQAVPAAPLQRLDAERMMADLSWLAAAERQGRAPGTAGGIAARLWIAEQFATIGLAPAGSEGYLHPYSVTEHFSLRRWFRGKNAVIPGVADAANVLGLLAGTEPGLKPLIITAHYDHLGMHGDTIFYGADDNASGVAAMLELARYLKQQPLRHSVLFVALDSEEKGLQGAVALFRTGLFDADQLRFNINIDMLSRDTEQQLFAVGSYHHPWLQPLLQQVQQQSAVKLIAAHDRPWYKAGHTQDWTLSSDHGVFHQQGIPFIYFGVADHADYHTPRDTADKVDVAFYHQVVETVLNFLQVLDQQLAEKDRLN</sequence>
<evidence type="ECO:0000313" key="3">
    <source>
        <dbReference type="EMBL" id="EIW88606.1"/>
    </source>
</evidence>
<feature type="transmembrane region" description="Helical" evidence="1">
    <location>
        <begin position="7"/>
        <end position="24"/>
    </location>
</feature>
<keyword evidence="1" id="KW-0472">Membrane</keyword>
<accession>I8U5K0</accession>
<gene>
    <name evidence="3" type="ORF">AGRI_10341</name>
</gene>
<dbReference type="InterPro" id="IPR045175">
    <property type="entry name" value="M28_fam"/>
</dbReference>
<dbReference type="SUPFAM" id="SSF53187">
    <property type="entry name" value="Zn-dependent exopeptidases"/>
    <property type="match status" value="1"/>
</dbReference>
<dbReference type="AlphaFoldDB" id="I8U5K0"/>
<evidence type="ECO:0000313" key="4">
    <source>
        <dbReference type="Proteomes" id="UP000035062"/>
    </source>
</evidence>
<dbReference type="RefSeq" id="WP_008984904.1">
    <property type="nucleotide sequence ID" value="NZ_AKKU01000017.1"/>
</dbReference>
<dbReference type="Gene3D" id="3.40.630.10">
    <property type="entry name" value="Zn peptidases"/>
    <property type="match status" value="1"/>
</dbReference>
<dbReference type="GO" id="GO:0006508">
    <property type="term" value="P:proteolysis"/>
    <property type="evidence" value="ECO:0007669"/>
    <property type="project" value="InterPro"/>
</dbReference>
<name>I8U5K0_9ALTE</name>
<comment type="caution">
    <text evidence="3">The sequence shown here is derived from an EMBL/GenBank/DDBJ whole genome shotgun (WGS) entry which is preliminary data.</text>
</comment>
<keyword evidence="1" id="KW-0812">Transmembrane</keyword>
<feature type="domain" description="Peptidase M28" evidence="2">
    <location>
        <begin position="138"/>
        <end position="340"/>
    </location>
</feature>
<dbReference type="EMBL" id="AKKU01000017">
    <property type="protein sequence ID" value="EIW88606.1"/>
    <property type="molecule type" value="Genomic_DNA"/>
</dbReference>
<dbReference type="GO" id="GO:0008235">
    <property type="term" value="F:metalloexopeptidase activity"/>
    <property type="evidence" value="ECO:0007669"/>
    <property type="project" value="InterPro"/>
</dbReference>
<dbReference type="Proteomes" id="UP000035062">
    <property type="component" value="Unassembled WGS sequence"/>
</dbReference>
<reference evidence="3 4" key="1">
    <citation type="journal article" date="2012" name="J. Bacteriol.">
        <title>Genome Sequence of Pectin-Degrading Alishewanella agri, Isolated from Landfill Soil.</title>
        <authorList>
            <person name="Kim J."/>
            <person name="Jung J."/>
            <person name="Sung J.S."/>
            <person name="Chun J."/>
            <person name="Park W."/>
        </authorList>
    </citation>
    <scope>NUCLEOTIDE SEQUENCE [LARGE SCALE GENOMIC DNA]</scope>
    <source>
        <strain evidence="3 4">BL06</strain>
    </source>
</reference>
<proteinExistence type="predicted"/>
<dbReference type="eggNOG" id="COG2234">
    <property type="taxonomic scope" value="Bacteria"/>
</dbReference>
<dbReference type="PATRIC" id="fig|1195246.3.peg.2046"/>
<evidence type="ECO:0000259" key="2">
    <source>
        <dbReference type="Pfam" id="PF04389"/>
    </source>
</evidence>